<sequence length="463" mass="51296">MLGPLLSFLTTRHFFFTTRLFVCCCCFFFISSCRDAFAIVCGANVVADAAMASVPAESKEARERHRRTLRELLRLEENQECMDCQARNPTWASTNLGVFVCLRCSGLHRQLGVHVSRVKSCTMDWWEPEQVAFMRAMGNARAKTIWEATIPADYRKPLEKEDSELVFKWIRAKYEKKRFYRLPDDSEKKQFSPAAGVAATGALEFAEVQLQERRLKKADGIRPRREEDVGDPQGLRRGAQRTSHVSLELSHASDLMLFNAPSRVLDVKSSLRLELFGGPSPATQAQTRGSAFAFVSATPNKTGVGFAGGPGSFATHHAVGNPVGVSLFGVPPELSGGGKQHHDVLDELFSAEPAPVQGDEKETEEGPREGRAWPPSLSSRANGSAVGTLFDPFEKLFSVASPPAAAHPHEHQQLSLPEGELLSSDRPPRSWQEMQTSLEEQVRNLQQRVALMLSHDMRSQHGN</sequence>
<dbReference type="CDD" id="cd08204">
    <property type="entry name" value="ArfGap"/>
    <property type="match status" value="1"/>
</dbReference>
<feature type="compositionally biased region" description="Basic and acidic residues" evidence="6">
    <location>
        <begin position="358"/>
        <end position="371"/>
    </location>
</feature>
<feature type="region of interest" description="Disordered" evidence="6">
    <location>
        <begin position="350"/>
        <end position="383"/>
    </location>
</feature>
<dbReference type="PRINTS" id="PR00405">
    <property type="entry name" value="REVINTRACTNG"/>
</dbReference>
<dbReference type="PANTHER" id="PTHR45705:SF1">
    <property type="entry name" value="FI20236P1"/>
    <property type="match status" value="1"/>
</dbReference>
<proteinExistence type="predicted"/>
<dbReference type="RefSeq" id="XP_029228704.1">
    <property type="nucleotide sequence ID" value="XM_029371155.1"/>
</dbReference>
<feature type="compositionally biased region" description="Basic and acidic residues" evidence="6">
    <location>
        <begin position="216"/>
        <end position="227"/>
    </location>
</feature>
<dbReference type="EMBL" id="MKKU01000215">
    <property type="protein sequence ID" value="RNF19079.1"/>
    <property type="molecule type" value="Genomic_DNA"/>
</dbReference>
<evidence type="ECO:0000256" key="1">
    <source>
        <dbReference type="ARBA" id="ARBA00022468"/>
    </source>
</evidence>
<keyword evidence="3 5" id="KW-0863">Zinc-finger</keyword>
<keyword evidence="9" id="KW-1185">Reference proteome</keyword>
<evidence type="ECO:0000259" key="7">
    <source>
        <dbReference type="PROSITE" id="PS50115"/>
    </source>
</evidence>
<keyword evidence="2" id="KW-0479">Metal-binding</keyword>
<dbReference type="GeneID" id="40317854"/>
<feature type="region of interest" description="Disordered" evidence="6">
    <location>
        <begin position="216"/>
        <end position="242"/>
    </location>
</feature>
<protein>
    <submittedName>
        <fullName evidence="8">Stromal membrane-associated protein</fullName>
    </submittedName>
</protein>
<keyword evidence="1" id="KW-0343">GTPase activation</keyword>
<evidence type="ECO:0000256" key="2">
    <source>
        <dbReference type="ARBA" id="ARBA00022723"/>
    </source>
</evidence>
<name>A0A3R7S1C9_9TRYP</name>
<dbReference type="InterPro" id="IPR051718">
    <property type="entry name" value="ARF_GTPase-activating"/>
</dbReference>
<dbReference type="PANTHER" id="PTHR45705">
    <property type="entry name" value="FI20236P1"/>
    <property type="match status" value="1"/>
</dbReference>
<dbReference type="SMART" id="SM00105">
    <property type="entry name" value="ArfGap"/>
    <property type="match status" value="1"/>
</dbReference>
<dbReference type="OrthoDB" id="10266696at2759"/>
<feature type="domain" description="Arf-GAP" evidence="7">
    <location>
        <begin position="66"/>
        <end position="188"/>
    </location>
</feature>
<dbReference type="FunFam" id="1.10.220.150:FF:000009">
    <property type="entry name" value="stromal membrane-associated protein 1 isoform X1"/>
    <property type="match status" value="1"/>
</dbReference>
<dbReference type="Pfam" id="PF01412">
    <property type="entry name" value="ArfGap"/>
    <property type="match status" value="1"/>
</dbReference>
<gene>
    <name evidence="8" type="ORF">Tco025E_04243</name>
</gene>
<reference evidence="8 9" key="1">
    <citation type="journal article" date="2018" name="BMC Genomics">
        <title>Genomic comparison of Trypanosoma conorhini and Trypanosoma rangeli to Trypanosoma cruzi strains of high and low virulence.</title>
        <authorList>
            <person name="Bradwell K.R."/>
            <person name="Koparde V.N."/>
            <person name="Matveyev A.V."/>
            <person name="Serrano M.G."/>
            <person name="Alves J.M."/>
            <person name="Parikh H."/>
            <person name="Huang B."/>
            <person name="Lee V."/>
            <person name="Espinosa-Alvarez O."/>
            <person name="Ortiz P.A."/>
            <person name="Costa-Martins A.G."/>
            <person name="Teixeira M.M."/>
            <person name="Buck G.A."/>
        </authorList>
    </citation>
    <scope>NUCLEOTIDE SEQUENCE [LARGE SCALE GENOMIC DNA]</scope>
    <source>
        <strain evidence="8 9">025E</strain>
    </source>
</reference>
<dbReference type="InterPro" id="IPR037278">
    <property type="entry name" value="ARFGAP/RecO"/>
</dbReference>
<accession>A0A3R7S1C9</accession>
<dbReference type="InterPro" id="IPR038508">
    <property type="entry name" value="ArfGAP_dom_sf"/>
</dbReference>
<dbReference type="Proteomes" id="UP000284403">
    <property type="component" value="Unassembled WGS sequence"/>
</dbReference>
<evidence type="ECO:0000256" key="5">
    <source>
        <dbReference type="PROSITE-ProRule" id="PRU00288"/>
    </source>
</evidence>
<dbReference type="GO" id="GO:0005737">
    <property type="term" value="C:cytoplasm"/>
    <property type="evidence" value="ECO:0007669"/>
    <property type="project" value="TreeGrafter"/>
</dbReference>
<dbReference type="AlphaFoldDB" id="A0A3R7S1C9"/>
<dbReference type="PROSITE" id="PS50115">
    <property type="entry name" value="ARFGAP"/>
    <property type="match status" value="1"/>
</dbReference>
<keyword evidence="4" id="KW-0862">Zinc</keyword>
<dbReference type="Gene3D" id="1.10.220.150">
    <property type="entry name" value="Arf GTPase activating protein"/>
    <property type="match status" value="1"/>
</dbReference>
<dbReference type="GO" id="GO:0008270">
    <property type="term" value="F:zinc ion binding"/>
    <property type="evidence" value="ECO:0007669"/>
    <property type="project" value="UniProtKB-KW"/>
</dbReference>
<evidence type="ECO:0000256" key="3">
    <source>
        <dbReference type="ARBA" id="ARBA00022771"/>
    </source>
</evidence>
<dbReference type="GO" id="GO:0005096">
    <property type="term" value="F:GTPase activator activity"/>
    <property type="evidence" value="ECO:0007669"/>
    <property type="project" value="UniProtKB-KW"/>
</dbReference>
<feature type="region of interest" description="Disordered" evidence="6">
    <location>
        <begin position="402"/>
        <end position="434"/>
    </location>
</feature>
<evidence type="ECO:0000313" key="9">
    <source>
        <dbReference type="Proteomes" id="UP000284403"/>
    </source>
</evidence>
<evidence type="ECO:0000313" key="8">
    <source>
        <dbReference type="EMBL" id="RNF19079.1"/>
    </source>
</evidence>
<organism evidence="8 9">
    <name type="scientific">Trypanosoma conorhini</name>
    <dbReference type="NCBI Taxonomy" id="83891"/>
    <lineage>
        <taxon>Eukaryota</taxon>
        <taxon>Discoba</taxon>
        <taxon>Euglenozoa</taxon>
        <taxon>Kinetoplastea</taxon>
        <taxon>Metakinetoplastina</taxon>
        <taxon>Trypanosomatida</taxon>
        <taxon>Trypanosomatidae</taxon>
        <taxon>Trypanosoma</taxon>
    </lineage>
</organism>
<comment type="caution">
    <text evidence="8">The sequence shown here is derived from an EMBL/GenBank/DDBJ whole genome shotgun (WGS) entry which is preliminary data.</text>
</comment>
<dbReference type="InterPro" id="IPR001164">
    <property type="entry name" value="ArfGAP_dom"/>
</dbReference>
<evidence type="ECO:0000256" key="6">
    <source>
        <dbReference type="SAM" id="MobiDB-lite"/>
    </source>
</evidence>
<evidence type="ECO:0000256" key="4">
    <source>
        <dbReference type="ARBA" id="ARBA00022833"/>
    </source>
</evidence>
<dbReference type="SUPFAM" id="SSF57863">
    <property type="entry name" value="ArfGap/RecO-like zinc finger"/>
    <property type="match status" value="1"/>
</dbReference>